<accession>A0A1M7IUD3</accession>
<dbReference type="AlphaFoldDB" id="A0A1M7IUD3"/>
<protein>
    <submittedName>
        <fullName evidence="2">Helix-turn-helix domain-containing protein</fullName>
    </submittedName>
</protein>
<dbReference type="PANTHER" id="PTHR34585:SF22">
    <property type="entry name" value="HELIX-TURN-HELIX DOMAIN-CONTAINING PROTEIN"/>
    <property type="match status" value="1"/>
</dbReference>
<dbReference type="PANTHER" id="PTHR34585">
    <property type="match status" value="1"/>
</dbReference>
<reference evidence="3" key="1">
    <citation type="submission" date="2016-11" db="EMBL/GenBank/DDBJ databases">
        <authorList>
            <person name="Varghese N."/>
            <person name="Submissions S."/>
        </authorList>
    </citation>
    <scope>NUCLEOTIDE SEQUENCE [LARGE SCALE GENOMIC DNA]</scope>
    <source>
        <strain evidence="3">DSM 26899</strain>
    </source>
</reference>
<dbReference type="SUPFAM" id="SSF46955">
    <property type="entry name" value="Putative DNA-binding domain"/>
    <property type="match status" value="1"/>
</dbReference>
<dbReference type="EMBL" id="FRAV01000048">
    <property type="protein sequence ID" value="SHM44233.1"/>
    <property type="molecule type" value="Genomic_DNA"/>
</dbReference>
<keyword evidence="3" id="KW-1185">Reference proteome</keyword>
<dbReference type="OrthoDB" id="768005at2"/>
<gene>
    <name evidence="2" type="ORF">SAMN05444267_104816</name>
</gene>
<feature type="domain" description="Helix-turn-helix" evidence="1">
    <location>
        <begin position="41"/>
        <end position="88"/>
    </location>
</feature>
<evidence type="ECO:0000313" key="3">
    <source>
        <dbReference type="Proteomes" id="UP000184364"/>
    </source>
</evidence>
<organism evidence="2 3">
    <name type="scientific">Chryseobacterium polytrichastri</name>
    <dbReference type="NCBI Taxonomy" id="1302687"/>
    <lineage>
        <taxon>Bacteria</taxon>
        <taxon>Pseudomonadati</taxon>
        <taxon>Bacteroidota</taxon>
        <taxon>Flavobacteriia</taxon>
        <taxon>Flavobacteriales</taxon>
        <taxon>Weeksellaceae</taxon>
        <taxon>Chryseobacterium group</taxon>
        <taxon>Chryseobacterium</taxon>
    </lineage>
</organism>
<dbReference type="Pfam" id="PF12728">
    <property type="entry name" value="HTH_17"/>
    <property type="match status" value="1"/>
</dbReference>
<dbReference type="Proteomes" id="UP000184364">
    <property type="component" value="Unassembled WGS sequence"/>
</dbReference>
<evidence type="ECO:0000259" key="1">
    <source>
        <dbReference type="Pfam" id="PF12728"/>
    </source>
</evidence>
<dbReference type="InterPro" id="IPR009061">
    <property type="entry name" value="DNA-bd_dom_put_sf"/>
</dbReference>
<evidence type="ECO:0000313" key="2">
    <source>
        <dbReference type="EMBL" id="SHM44233.1"/>
    </source>
</evidence>
<dbReference type="InterPro" id="IPR041657">
    <property type="entry name" value="HTH_17"/>
</dbReference>
<dbReference type="STRING" id="1302687.SAMN05444267_104816"/>
<dbReference type="RefSeq" id="WP_073297272.1">
    <property type="nucleotide sequence ID" value="NZ_FRAV01000048.1"/>
</dbReference>
<sequence length="104" mass="12200">MEIDKMEFNFWMKRIMERFDVLSDQLGVNSKQLSSIDGEELLDNQEVLQKLKISPRSLQRYRSSGKLPYSTISGKLYYKLSDVNNFIRGSFSNSLERIGLKRDK</sequence>
<proteinExistence type="predicted"/>
<name>A0A1M7IUD3_9FLAO</name>